<accession>A0ABU7LJ93</accession>
<reference evidence="1 2" key="1">
    <citation type="submission" date="2023-07" db="EMBL/GenBank/DDBJ databases">
        <authorList>
            <person name="Girao M."/>
            <person name="Carvalho M.F."/>
        </authorList>
    </citation>
    <scope>NUCLEOTIDE SEQUENCE [LARGE SCALE GENOMIC DNA]</scope>
    <source>
        <strain evidence="1 2">YIM65754</strain>
    </source>
</reference>
<evidence type="ECO:0000313" key="1">
    <source>
        <dbReference type="EMBL" id="MEE2061571.1"/>
    </source>
</evidence>
<gene>
    <name evidence="1" type="ORF">Q7514_29020</name>
</gene>
<protein>
    <submittedName>
        <fullName evidence="1">Uncharacterized protein</fullName>
    </submittedName>
</protein>
<organism evidence="1 2">
    <name type="scientific">Rhodococcus artemisiae</name>
    <dbReference type="NCBI Taxonomy" id="714159"/>
    <lineage>
        <taxon>Bacteria</taxon>
        <taxon>Bacillati</taxon>
        <taxon>Actinomycetota</taxon>
        <taxon>Actinomycetes</taxon>
        <taxon>Mycobacteriales</taxon>
        <taxon>Nocardiaceae</taxon>
        <taxon>Rhodococcus</taxon>
    </lineage>
</organism>
<name>A0ABU7LJ93_9NOCA</name>
<evidence type="ECO:0000313" key="2">
    <source>
        <dbReference type="Proteomes" id="UP001336020"/>
    </source>
</evidence>
<dbReference type="RefSeq" id="WP_054806352.1">
    <property type="nucleotide sequence ID" value="NZ_JAUTXY010000019.1"/>
</dbReference>
<keyword evidence="2" id="KW-1185">Reference proteome</keyword>
<comment type="caution">
    <text evidence="1">The sequence shown here is derived from an EMBL/GenBank/DDBJ whole genome shotgun (WGS) entry which is preliminary data.</text>
</comment>
<sequence>MNSKLTDEQLDDIRGYLEQGMSPDDIANYIGRVADLDLIEIEYVRAAANELEQQHQQQGENP</sequence>
<dbReference type="EMBL" id="JAUTXY010000019">
    <property type="protein sequence ID" value="MEE2061571.1"/>
    <property type="molecule type" value="Genomic_DNA"/>
</dbReference>
<dbReference type="Proteomes" id="UP001336020">
    <property type="component" value="Unassembled WGS sequence"/>
</dbReference>
<proteinExistence type="predicted"/>